<dbReference type="Gene3D" id="3.30.530.20">
    <property type="match status" value="1"/>
</dbReference>
<keyword evidence="2" id="KW-1185">Reference proteome</keyword>
<evidence type="ECO:0000313" key="2">
    <source>
        <dbReference type="Proteomes" id="UP000006073"/>
    </source>
</evidence>
<dbReference type="STRING" id="1189612.A33Q_2909"/>
<proteinExistence type="predicted"/>
<dbReference type="AlphaFoldDB" id="S2D8M8"/>
<dbReference type="EMBL" id="ALWO02000037">
    <property type="protein sequence ID" value="EOZ95547.1"/>
    <property type="molecule type" value="Genomic_DNA"/>
</dbReference>
<dbReference type="SUPFAM" id="SSF55961">
    <property type="entry name" value="Bet v1-like"/>
    <property type="match status" value="1"/>
</dbReference>
<gene>
    <name evidence="1" type="ORF">A33Q_2909</name>
</gene>
<sequence length="180" mass="21143">MKFLKITGIVIALLVAIPFILALFVPRDYSVVREVNIERPHQEVYDYTKLLKNQDQYSKWQLMDPNMQKEYRGTDGKVGFVSFWKSDNPEVGSGEQEILAIKDGERIDYALRFFEPFQSEDKAYMEFEKIESNKTKVRWGFDGHMAYPMNAMLFVMDMETMLGDDFEVGLRNLKEILEKK</sequence>
<name>S2D8M8_INDAL</name>
<comment type="caution">
    <text evidence="1">The sequence shown here is derived from an EMBL/GenBank/DDBJ whole genome shotgun (WGS) entry which is preliminary data.</text>
</comment>
<evidence type="ECO:0008006" key="3">
    <source>
        <dbReference type="Google" id="ProtNLM"/>
    </source>
</evidence>
<reference evidence="1 2" key="1">
    <citation type="journal article" date="2013" name="Genome Announc.">
        <title>Draft Genome Sequence of Indibacter alkaliphilus Strain LW1T, Isolated from Lonar Lake, a Haloalkaline Lake in the Buldana District of Maharashtra, India.</title>
        <authorList>
            <person name="Singh A."/>
            <person name="Kumar Jangir P."/>
            <person name="Sharma R."/>
            <person name="Singh A."/>
            <person name="Kumar Pinnaka A."/>
            <person name="Shivaji S."/>
        </authorList>
    </citation>
    <scope>NUCLEOTIDE SEQUENCE [LARGE SCALE GENOMIC DNA]</scope>
    <source>
        <strain evidence="2">CCUG 57479 / KCTC 22604 / LW1</strain>
    </source>
</reference>
<dbReference type="RefSeq" id="WP_009033319.1">
    <property type="nucleotide sequence ID" value="NZ_ALWO02000037.1"/>
</dbReference>
<dbReference type="OrthoDB" id="9807923at2"/>
<accession>S2D8M8</accession>
<evidence type="ECO:0000313" key="1">
    <source>
        <dbReference type="EMBL" id="EOZ95547.1"/>
    </source>
</evidence>
<dbReference type="Proteomes" id="UP000006073">
    <property type="component" value="Unassembled WGS sequence"/>
</dbReference>
<dbReference type="eggNOG" id="COG3832">
    <property type="taxonomic scope" value="Bacteria"/>
</dbReference>
<protein>
    <recommendedName>
        <fullName evidence="3">Polyketide cyclase / dehydrase and lipid transport</fullName>
    </recommendedName>
</protein>
<organism evidence="1 2">
    <name type="scientific">Indibacter alkaliphilus (strain CCUG 57479 / KCTC 22604 / LW1)</name>
    <dbReference type="NCBI Taxonomy" id="1189612"/>
    <lineage>
        <taxon>Bacteria</taxon>
        <taxon>Pseudomonadati</taxon>
        <taxon>Bacteroidota</taxon>
        <taxon>Cytophagia</taxon>
        <taxon>Cytophagales</taxon>
        <taxon>Cyclobacteriaceae</taxon>
    </lineage>
</organism>
<dbReference type="InterPro" id="IPR023393">
    <property type="entry name" value="START-like_dom_sf"/>
</dbReference>
<dbReference type="CDD" id="cd07818">
    <property type="entry name" value="SRPBCC_1"/>
    <property type="match status" value="1"/>
</dbReference>